<comment type="caution">
    <text evidence="1">The sequence shown here is derived from an EMBL/GenBank/DDBJ whole genome shotgun (WGS) entry which is preliminary data.</text>
</comment>
<reference evidence="1" key="1">
    <citation type="submission" date="2020-06" db="EMBL/GenBank/DDBJ databases">
        <title>WGS assembly of Ceratodon purpureus strain R40.</title>
        <authorList>
            <person name="Carey S.B."/>
            <person name="Jenkins J."/>
            <person name="Shu S."/>
            <person name="Lovell J.T."/>
            <person name="Sreedasyam A."/>
            <person name="Maumus F."/>
            <person name="Tiley G.P."/>
            <person name="Fernandez-Pozo N."/>
            <person name="Barry K."/>
            <person name="Chen C."/>
            <person name="Wang M."/>
            <person name="Lipzen A."/>
            <person name="Daum C."/>
            <person name="Saski C.A."/>
            <person name="Payton A.C."/>
            <person name="Mcbreen J.C."/>
            <person name="Conrad R.E."/>
            <person name="Kollar L.M."/>
            <person name="Olsson S."/>
            <person name="Huttunen S."/>
            <person name="Landis J.B."/>
            <person name="Wickett N.J."/>
            <person name="Johnson M.G."/>
            <person name="Rensing S.A."/>
            <person name="Grimwood J."/>
            <person name="Schmutz J."/>
            <person name="Mcdaniel S.F."/>
        </authorList>
    </citation>
    <scope>NUCLEOTIDE SEQUENCE</scope>
    <source>
        <strain evidence="1">R40</strain>
    </source>
</reference>
<evidence type="ECO:0000313" key="2">
    <source>
        <dbReference type="Proteomes" id="UP000822688"/>
    </source>
</evidence>
<dbReference type="AlphaFoldDB" id="A0A8T0HNW4"/>
<evidence type="ECO:0000313" key="1">
    <source>
        <dbReference type="EMBL" id="KAG0572481.1"/>
    </source>
</evidence>
<dbReference type="EMBL" id="CM026426">
    <property type="protein sequence ID" value="KAG0572481.1"/>
    <property type="molecule type" value="Genomic_DNA"/>
</dbReference>
<accession>A0A8T0HNW4</accession>
<protein>
    <submittedName>
        <fullName evidence="1">Uncharacterized protein</fullName>
    </submittedName>
</protein>
<organism evidence="1 2">
    <name type="scientific">Ceratodon purpureus</name>
    <name type="common">Fire moss</name>
    <name type="synonym">Dicranum purpureum</name>
    <dbReference type="NCBI Taxonomy" id="3225"/>
    <lineage>
        <taxon>Eukaryota</taxon>
        <taxon>Viridiplantae</taxon>
        <taxon>Streptophyta</taxon>
        <taxon>Embryophyta</taxon>
        <taxon>Bryophyta</taxon>
        <taxon>Bryophytina</taxon>
        <taxon>Bryopsida</taxon>
        <taxon>Dicranidae</taxon>
        <taxon>Pseudoditrichales</taxon>
        <taxon>Ditrichaceae</taxon>
        <taxon>Ceratodon</taxon>
    </lineage>
</organism>
<sequence>MAHLGTLSGSFDSSALYTTSIDSESGNDISDSNTLSLKSVHYTIMLPPRKTDFIAMACYFSNNASFFPARALHEGDLGLGISISIASSSQLSSSRMPNLCCIMILVEF</sequence>
<gene>
    <name evidence="1" type="ORF">KC19_VG098700</name>
</gene>
<name>A0A8T0HNW4_CERPU</name>
<dbReference type="Proteomes" id="UP000822688">
    <property type="component" value="Chromosome V"/>
</dbReference>
<keyword evidence="2" id="KW-1185">Reference proteome</keyword>
<proteinExistence type="predicted"/>